<feature type="transmembrane region" description="Helical" evidence="11">
    <location>
        <begin position="221"/>
        <end position="244"/>
    </location>
</feature>
<organism evidence="12 13">
    <name type="scientific">Elsinoe australis</name>
    <dbReference type="NCBI Taxonomy" id="40998"/>
    <lineage>
        <taxon>Eukaryota</taxon>
        <taxon>Fungi</taxon>
        <taxon>Dikarya</taxon>
        <taxon>Ascomycota</taxon>
        <taxon>Pezizomycotina</taxon>
        <taxon>Dothideomycetes</taxon>
        <taxon>Dothideomycetidae</taxon>
        <taxon>Myriangiales</taxon>
        <taxon>Elsinoaceae</taxon>
        <taxon>Elsinoe</taxon>
    </lineage>
</organism>
<comment type="similarity">
    <text evidence="2">Belongs to the G-protein coupled receptor 4 family.</text>
</comment>
<dbReference type="CDD" id="cd14966">
    <property type="entry name" value="7tmD_STE3"/>
    <property type="match status" value="1"/>
</dbReference>
<keyword evidence="8 12" id="KW-0675">Receptor</keyword>
<evidence type="ECO:0000256" key="4">
    <source>
        <dbReference type="ARBA" id="ARBA00022692"/>
    </source>
</evidence>
<evidence type="ECO:0000256" key="9">
    <source>
        <dbReference type="ARBA" id="ARBA00023224"/>
    </source>
</evidence>
<evidence type="ECO:0000313" key="12">
    <source>
        <dbReference type="EMBL" id="PSK56721.1"/>
    </source>
</evidence>
<evidence type="ECO:0000256" key="2">
    <source>
        <dbReference type="ARBA" id="ARBA00011085"/>
    </source>
</evidence>
<feature type="transmembrane region" description="Helical" evidence="11">
    <location>
        <begin position="171"/>
        <end position="200"/>
    </location>
</feature>
<comment type="subcellular location">
    <subcellularLocation>
        <location evidence="1">Membrane</location>
        <topology evidence="1">Multi-pass membrane protein</topology>
    </subcellularLocation>
</comment>
<evidence type="ECO:0000256" key="6">
    <source>
        <dbReference type="ARBA" id="ARBA00023040"/>
    </source>
</evidence>
<keyword evidence="3" id="KW-0589">Pheromone response</keyword>
<feature type="transmembrane region" description="Helical" evidence="11">
    <location>
        <begin position="49"/>
        <end position="69"/>
    </location>
</feature>
<evidence type="ECO:0000313" key="13">
    <source>
        <dbReference type="Proteomes" id="UP000243723"/>
    </source>
</evidence>
<dbReference type="GO" id="GO:0004932">
    <property type="term" value="F:mating-type factor pheromone receptor activity"/>
    <property type="evidence" value="ECO:0007669"/>
    <property type="project" value="InterPro"/>
</dbReference>
<keyword evidence="7 11" id="KW-0472">Membrane</keyword>
<sequence>MSSMDFLKVFTTKVYPLAIVLGVLAGLVVLLTIPPLIWHSKHRNFAPSFLIACILVNNIFNLVNAAIWHNDKFNTWFSGVGWCDLHTKIIMANSTALPAATLCILKKLADVMSTKKINLAPSEAQQRRRAIFEGAMCGGIPALTMLFHFIVQSIRYSIVGISGCTPSIANTWVSVFSIILPPAILALINVYFAVMIMVRLRLYRTRFDSLLQASSTTKSRFLRLYLLSLTFVLAIFPIQIYLLFANWPKHPNPFNWRRIHNYEEWKHIAYIPSLGVVLVDRWVQVACGFLVFIFFGLGREAKDMYKSWALALGLGRLTRFMPTKKSETGLFTTSRSSVFGKAKGLLLSSFSTKDHEKTTTIKSTASDSTTDMEMQTVFHTTTITSDHTDRSLLHDKSDNAVVSVVSANQEGKGGGTRIGKLSAPAWLRRVKMSKSESEGTLPITEKPATK</sequence>
<dbReference type="EMBL" id="NHZQ01000060">
    <property type="protein sequence ID" value="PSK56721.1"/>
    <property type="molecule type" value="Genomic_DNA"/>
</dbReference>
<accession>A0A2P8A8D4</accession>
<protein>
    <submittedName>
        <fullName evidence="12">Pheromone a factor receptor</fullName>
    </submittedName>
</protein>
<proteinExistence type="inferred from homology"/>
<dbReference type="PRINTS" id="PR00899">
    <property type="entry name" value="GPCRSTE3"/>
</dbReference>
<keyword evidence="9" id="KW-0807">Transducer</keyword>
<dbReference type="STRING" id="40998.A0A2P8A8D4"/>
<dbReference type="InterPro" id="IPR001499">
    <property type="entry name" value="GPCR_STE3"/>
</dbReference>
<dbReference type="AlphaFoldDB" id="A0A2P8A8D4"/>
<reference evidence="12 13" key="1">
    <citation type="submission" date="2017-05" db="EMBL/GenBank/DDBJ databases">
        <title>Draft genome sequence of Elsinoe australis.</title>
        <authorList>
            <person name="Cheng Q."/>
        </authorList>
    </citation>
    <scope>NUCLEOTIDE SEQUENCE [LARGE SCALE GENOMIC DNA]</scope>
    <source>
        <strain evidence="12 13">NL1</strain>
    </source>
</reference>
<keyword evidence="13" id="KW-1185">Reference proteome</keyword>
<name>A0A2P8A8D4_9PEZI</name>
<keyword evidence="5 11" id="KW-1133">Transmembrane helix</keyword>
<feature type="transmembrane region" description="Helical" evidence="11">
    <location>
        <begin position="282"/>
        <end position="298"/>
    </location>
</feature>
<evidence type="ECO:0000256" key="11">
    <source>
        <dbReference type="SAM" id="Phobius"/>
    </source>
</evidence>
<evidence type="ECO:0000256" key="10">
    <source>
        <dbReference type="SAM" id="MobiDB-lite"/>
    </source>
</evidence>
<comment type="caution">
    <text evidence="12">The sequence shown here is derived from an EMBL/GenBank/DDBJ whole genome shotgun (WGS) entry which is preliminary data.</text>
</comment>
<feature type="transmembrane region" description="Helical" evidence="11">
    <location>
        <begin position="89"/>
        <end position="109"/>
    </location>
</feature>
<dbReference type="GO" id="GO:0000750">
    <property type="term" value="P:pheromone-dependent signal transduction involved in conjugation with cellular fusion"/>
    <property type="evidence" value="ECO:0007669"/>
    <property type="project" value="TreeGrafter"/>
</dbReference>
<evidence type="ECO:0000256" key="5">
    <source>
        <dbReference type="ARBA" id="ARBA00022989"/>
    </source>
</evidence>
<dbReference type="PANTHER" id="PTHR28097">
    <property type="entry name" value="PHEROMONE A FACTOR RECEPTOR"/>
    <property type="match status" value="1"/>
</dbReference>
<dbReference type="Pfam" id="PF02076">
    <property type="entry name" value="STE3"/>
    <property type="match status" value="1"/>
</dbReference>
<dbReference type="OrthoDB" id="2874149at2759"/>
<keyword evidence="6" id="KW-0297">G-protein coupled receptor</keyword>
<dbReference type="GO" id="GO:0005886">
    <property type="term" value="C:plasma membrane"/>
    <property type="evidence" value="ECO:0007669"/>
    <property type="project" value="TreeGrafter"/>
</dbReference>
<keyword evidence="4 11" id="KW-0812">Transmembrane</keyword>
<evidence type="ECO:0000256" key="8">
    <source>
        <dbReference type="ARBA" id="ARBA00023170"/>
    </source>
</evidence>
<gene>
    <name evidence="12" type="ORF">B9Z65_6345</name>
</gene>
<evidence type="ECO:0000256" key="3">
    <source>
        <dbReference type="ARBA" id="ARBA00022507"/>
    </source>
</evidence>
<feature type="region of interest" description="Disordered" evidence="10">
    <location>
        <begin position="431"/>
        <end position="450"/>
    </location>
</feature>
<evidence type="ECO:0000256" key="1">
    <source>
        <dbReference type="ARBA" id="ARBA00004141"/>
    </source>
</evidence>
<evidence type="ECO:0000256" key="7">
    <source>
        <dbReference type="ARBA" id="ARBA00023136"/>
    </source>
</evidence>
<feature type="transmembrane region" description="Helical" evidence="11">
    <location>
        <begin position="14"/>
        <end position="37"/>
    </location>
</feature>
<dbReference type="Proteomes" id="UP000243723">
    <property type="component" value="Unassembled WGS sequence"/>
</dbReference>
<feature type="transmembrane region" description="Helical" evidence="11">
    <location>
        <begin position="130"/>
        <end position="151"/>
    </location>
</feature>
<dbReference type="PANTHER" id="PTHR28097:SF1">
    <property type="entry name" value="PHEROMONE A FACTOR RECEPTOR"/>
    <property type="match status" value="1"/>
</dbReference>